<protein>
    <submittedName>
        <fullName evidence="1">Uncharacterized protein</fullName>
    </submittedName>
</protein>
<sequence>MASQNLPSGLVDTVKVGCAVGSGFLSGKAVSSVKTGKFRFADLLVATATALGGYAGLKCGNALADVVTQIQPGN</sequence>
<evidence type="ECO:0000313" key="1">
    <source>
        <dbReference type="EMBL" id="GGJ69121.1"/>
    </source>
</evidence>
<organism evidence="1 2">
    <name type="scientific">Streptomyces lacrimifluminis</name>
    <dbReference type="NCBI Taxonomy" id="1500077"/>
    <lineage>
        <taxon>Bacteria</taxon>
        <taxon>Bacillati</taxon>
        <taxon>Actinomycetota</taxon>
        <taxon>Actinomycetes</taxon>
        <taxon>Kitasatosporales</taxon>
        <taxon>Streptomycetaceae</taxon>
        <taxon>Streptomyces</taxon>
    </lineage>
</organism>
<dbReference type="EMBL" id="BMMU01000053">
    <property type="protein sequence ID" value="GGJ69121.1"/>
    <property type="molecule type" value="Genomic_DNA"/>
</dbReference>
<accession>A0A917UMU7</accession>
<dbReference type="RefSeq" id="WP_189152098.1">
    <property type="nucleotide sequence ID" value="NZ_BAABER010000058.1"/>
</dbReference>
<reference evidence="1" key="2">
    <citation type="submission" date="2020-09" db="EMBL/GenBank/DDBJ databases">
        <authorList>
            <person name="Sun Q."/>
            <person name="Zhou Y."/>
        </authorList>
    </citation>
    <scope>NUCLEOTIDE SEQUENCE</scope>
    <source>
        <strain evidence="1">CGMCC 4.7272</strain>
    </source>
</reference>
<dbReference type="Proteomes" id="UP000625682">
    <property type="component" value="Unassembled WGS sequence"/>
</dbReference>
<evidence type="ECO:0000313" key="2">
    <source>
        <dbReference type="Proteomes" id="UP000625682"/>
    </source>
</evidence>
<gene>
    <name evidence="1" type="ORF">GCM10012282_77620</name>
</gene>
<comment type="caution">
    <text evidence="1">The sequence shown here is derived from an EMBL/GenBank/DDBJ whole genome shotgun (WGS) entry which is preliminary data.</text>
</comment>
<keyword evidence="2" id="KW-1185">Reference proteome</keyword>
<reference evidence="1" key="1">
    <citation type="journal article" date="2014" name="Int. J. Syst. Evol. Microbiol.">
        <title>Complete genome sequence of Corynebacterium casei LMG S-19264T (=DSM 44701T), isolated from a smear-ripened cheese.</title>
        <authorList>
            <consortium name="US DOE Joint Genome Institute (JGI-PGF)"/>
            <person name="Walter F."/>
            <person name="Albersmeier A."/>
            <person name="Kalinowski J."/>
            <person name="Ruckert C."/>
        </authorList>
    </citation>
    <scope>NUCLEOTIDE SEQUENCE</scope>
    <source>
        <strain evidence="1">CGMCC 4.7272</strain>
    </source>
</reference>
<name>A0A917UMU7_9ACTN</name>
<proteinExistence type="predicted"/>
<dbReference type="AlphaFoldDB" id="A0A917UMU7"/>